<dbReference type="InterPro" id="IPR012162">
    <property type="entry name" value="PNPase"/>
</dbReference>
<name>A0A835U7L7_VANPL</name>
<dbReference type="Pfam" id="PF00013">
    <property type="entry name" value="KH_1"/>
    <property type="match status" value="1"/>
</dbReference>
<sequence>MLAERALEPILPSEKDFPYTVRVESTITESNGSSSMASVCGGCLALLDAGVPVKGTVAGIAMGLVLDTEEYGGDGTPLVLSDISGSEDASGDMDLKVAGNEHGITAFQMDIKVNPEKIHLIIGSGGKKVKSIIEETGVEGIETNENGLVKITARDLSSIEKSKAIIANLTLVPSVGDIYRNCEIKSIVPYGVFVEIAPGHEAFKVGDH</sequence>
<keyword evidence="3 4" id="KW-0694">RNA-binding</keyword>
<reference evidence="7 8" key="1">
    <citation type="journal article" date="2020" name="Nat. Food">
        <title>A phased Vanilla planifolia genome enables genetic improvement of flavour and production.</title>
        <authorList>
            <person name="Hasing T."/>
            <person name="Tang H."/>
            <person name="Brym M."/>
            <person name="Khazi F."/>
            <person name="Huang T."/>
            <person name="Chambers A.H."/>
        </authorList>
    </citation>
    <scope>NUCLEOTIDE SEQUENCE [LARGE SCALE GENOMIC DNA]</scope>
    <source>
        <tissue evidence="7">Leaf</tissue>
    </source>
</reference>
<organism evidence="7 8">
    <name type="scientific">Vanilla planifolia</name>
    <name type="common">Vanilla</name>
    <dbReference type="NCBI Taxonomy" id="51239"/>
    <lineage>
        <taxon>Eukaryota</taxon>
        <taxon>Viridiplantae</taxon>
        <taxon>Streptophyta</taxon>
        <taxon>Embryophyta</taxon>
        <taxon>Tracheophyta</taxon>
        <taxon>Spermatophyta</taxon>
        <taxon>Magnoliopsida</taxon>
        <taxon>Liliopsida</taxon>
        <taxon>Asparagales</taxon>
        <taxon>Orchidaceae</taxon>
        <taxon>Vanilloideae</taxon>
        <taxon>Vanilleae</taxon>
        <taxon>Vanilla</taxon>
    </lineage>
</organism>
<evidence type="ECO:0000259" key="6">
    <source>
        <dbReference type="Pfam" id="PF01138"/>
    </source>
</evidence>
<evidence type="ECO:0000259" key="5">
    <source>
        <dbReference type="Pfam" id="PF00013"/>
    </source>
</evidence>
<dbReference type="Gene3D" id="3.30.230.70">
    <property type="entry name" value="GHMP Kinase, N-terminal domain"/>
    <property type="match status" value="1"/>
</dbReference>
<keyword evidence="1" id="KW-0808">Transferase</keyword>
<feature type="domain" description="Exoribonuclease phosphorolytic" evidence="6">
    <location>
        <begin position="2"/>
        <end position="52"/>
    </location>
</feature>
<dbReference type="GO" id="GO:0004654">
    <property type="term" value="F:polyribonucleotide nucleotidyltransferase activity"/>
    <property type="evidence" value="ECO:0007669"/>
    <property type="project" value="InterPro"/>
</dbReference>
<dbReference type="InterPro" id="IPR020568">
    <property type="entry name" value="Ribosomal_Su5_D2-typ_SF"/>
</dbReference>
<dbReference type="GO" id="GO:0000958">
    <property type="term" value="P:mitochondrial mRNA catabolic process"/>
    <property type="evidence" value="ECO:0007669"/>
    <property type="project" value="TreeGrafter"/>
</dbReference>
<dbReference type="Proteomes" id="UP000636800">
    <property type="component" value="Unassembled WGS sequence"/>
</dbReference>
<dbReference type="GO" id="GO:0009570">
    <property type="term" value="C:chloroplast stroma"/>
    <property type="evidence" value="ECO:0007669"/>
    <property type="project" value="TreeGrafter"/>
</dbReference>
<proteinExistence type="predicted"/>
<dbReference type="GO" id="GO:0003723">
    <property type="term" value="F:RNA binding"/>
    <property type="evidence" value="ECO:0007669"/>
    <property type="project" value="UniProtKB-UniRule"/>
</dbReference>
<gene>
    <name evidence="7" type="ORF">HPP92_026508</name>
</gene>
<dbReference type="GO" id="GO:0005829">
    <property type="term" value="C:cytosol"/>
    <property type="evidence" value="ECO:0007669"/>
    <property type="project" value="TreeGrafter"/>
</dbReference>
<dbReference type="GO" id="GO:0000965">
    <property type="term" value="P:mitochondrial RNA 3'-end processing"/>
    <property type="evidence" value="ECO:0007669"/>
    <property type="project" value="TreeGrafter"/>
</dbReference>
<evidence type="ECO:0000256" key="4">
    <source>
        <dbReference type="PROSITE-ProRule" id="PRU00117"/>
    </source>
</evidence>
<dbReference type="PROSITE" id="PS50084">
    <property type="entry name" value="KH_TYPE_1"/>
    <property type="match status" value="1"/>
</dbReference>
<keyword evidence="8" id="KW-1185">Reference proteome</keyword>
<dbReference type="InterPro" id="IPR001247">
    <property type="entry name" value="ExoRNase_PH_dom1"/>
</dbReference>
<dbReference type="InterPro" id="IPR004088">
    <property type="entry name" value="KH_dom_type_1"/>
</dbReference>
<dbReference type="OrthoDB" id="415825at2759"/>
<dbReference type="InterPro" id="IPR027408">
    <property type="entry name" value="PNPase/RNase_PH_dom_sf"/>
</dbReference>
<evidence type="ECO:0000313" key="7">
    <source>
        <dbReference type="EMBL" id="KAG0451387.1"/>
    </source>
</evidence>
<dbReference type="SUPFAM" id="SSF54211">
    <property type="entry name" value="Ribosomal protein S5 domain 2-like"/>
    <property type="match status" value="1"/>
</dbReference>
<evidence type="ECO:0000256" key="1">
    <source>
        <dbReference type="ARBA" id="ARBA00022679"/>
    </source>
</evidence>
<dbReference type="SUPFAM" id="SSF54791">
    <property type="entry name" value="Eukaryotic type KH-domain (KH-domain type I)"/>
    <property type="match status" value="1"/>
</dbReference>
<dbReference type="CDD" id="cd02393">
    <property type="entry name" value="KH-I_PNPase"/>
    <property type="match status" value="1"/>
</dbReference>
<evidence type="ECO:0000256" key="2">
    <source>
        <dbReference type="ARBA" id="ARBA00022695"/>
    </source>
</evidence>
<feature type="domain" description="K Homology" evidence="5">
    <location>
        <begin position="110"/>
        <end position="167"/>
    </location>
</feature>
<keyword evidence="2" id="KW-0548">Nucleotidyltransferase</keyword>
<dbReference type="InterPro" id="IPR036345">
    <property type="entry name" value="ExoRNase_PH_dom2_sf"/>
</dbReference>
<evidence type="ECO:0000256" key="3">
    <source>
        <dbReference type="ARBA" id="ARBA00022884"/>
    </source>
</evidence>
<dbReference type="Pfam" id="PF01138">
    <property type="entry name" value="RNase_PH"/>
    <property type="match status" value="1"/>
</dbReference>
<dbReference type="PANTHER" id="PTHR11252:SF0">
    <property type="entry name" value="POLYRIBONUCLEOTIDE NUCLEOTIDYLTRANSFERASE 1, MITOCHONDRIAL"/>
    <property type="match status" value="1"/>
</dbReference>
<dbReference type="AlphaFoldDB" id="A0A835U7L7"/>
<dbReference type="SUPFAM" id="SSF55666">
    <property type="entry name" value="Ribonuclease PH domain 2-like"/>
    <property type="match status" value="1"/>
</dbReference>
<dbReference type="FunFam" id="3.30.1370.10:FF:000001">
    <property type="entry name" value="Polyribonucleotide nucleotidyltransferase"/>
    <property type="match status" value="1"/>
</dbReference>
<accession>A0A835U7L7</accession>
<dbReference type="EMBL" id="JADCNL010000062">
    <property type="protein sequence ID" value="KAG0451387.1"/>
    <property type="molecule type" value="Genomic_DNA"/>
</dbReference>
<dbReference type="PANTHER" id="PTHR11252">
    <property type="entry name" value="POLYRIBONUCLEOTIDE NUCLEOTIDYLTRANSFERASE"/>
    <property type="match status" value="1"/>
</dbReference>
<dbReference type="GO" id="GO:0005739">
    <property type="term" value="C:mitochondrion"/>
    <property type="evidence" value="ECO:0007669"/>
    <property type="project" value="TreeGrafter"/>
</dbReference>
<dbReference type="InterPro" id="IPR036612">
    <property type="entry name" value="KH_dom_type_1_sf"/>
</dbReference>
<evidence type="ECO:0000313" key="8">
    <source>
        <dbReference type="Proteomes" id="UP000636800"/>
    </source>
</evidence>
<comment type="caution">
    <text evidence="7">The sequence shown here is derived from an EMBL/GenBank/DDBJ whole genome shotgun (WGS) entry which is preliminary data.</text>
</comment>
<protein>
    <submittedName>
        <fullName evidence="7">Uncharacterized protein</fullName>
    </submittedName>
</protein>
<dbReference type="GO" id="GO:0000175">
    <property type="term" value="F:3'-5'-RNA exonuclease activity"/>
    <property type="evidence" value="ECO:0007669"/>
    <property type="project" value="TreeGrafter"/>
</dbReference>